<feature type="domain" description="PurE" evidence="1">
    <location>
        <begin position="116"/>
        <end position="248"/>
    </location>
</feature>
<dbReference type="OrthoDB" id="9782511at2"/>
<protein>
    <submittedName>
        <fullName evidence="2">1-(5-phosphoribosyl)-5-amino-4-imidazole-carboxylate carboxylase</fullName>
    </submittedName>
</protein>
<evidence type="ECO:0000313" key="3">
    <source>
        <dbReference type="Proteomes" id="UP000187485"/>
    </source>
</evidence>
<dbReference type="GO" id="GO:0006189">
    <property type="term" value="P:'de novo' IMP biosynthetic process"/>
    <property type="evidence" value="ECO:0007669"/>
    <property type="project" value="InterPro"/>
</dbReference>
<dbReference type="Gene3D" id="3.40.50.1970">
    <property type="match status" value="1"/>
</dbReference>
<dbReference type="SUPFAM" id="SSF52255">
    <property type="entry name" value="N5-CAIR mutase (phosphoribosylaminoimidazole carboxylase, PurE)"/>
    <property type="match status" value="1"/>
</dbReference>
<dbReference type="EMBL" id="BDJK01000009">
    <property type="protein sequence ID" value="GAV22081.1"/>
    <property type="molecule type" value="Genomic_DNA"/>
</dbReference>
<sequence>MENLYEVLKKVELGKITAEKALKVIQGEFFEDLGFARVDFHREKRKEFAEVIFAQNKTPEETALIAQKLYERHGRFLATRVSFDHYEAIKRLIPNTFYNDRAKTAAYYLEGKPRPGNPLIITAGTSDLPVALEAEETLKFAGFKPQTLFDAGVAGIHRLFASIDLLRKADVIIAVAGMEGALPSVVAGLASCPVIAVPTSVGYGANFQGLSALLTMLNSCAPGIGVVNIDNGFGAAALAISILGLKEK</sequence>
<dbReference type="AlphaFoldDB" id="A0A1L8CT38"/>
<proteinExistence type="predicted"/>
<name>A0A1L8CT38_9THEO</name>
<reference evidence="3" key="1">
    <citation type="submission" date="2016-12" db="EMBL/GenBank/DDBJ databases">
        <title>Draft Genome Sequences od Carboxydothermus pertinax and islandicus, Hydrogenogenic Carboxydotrophic Bacteria.</title>
        <authorList>
            <person name="Fukuyama Y."/>
            <person name="Ohmae K."/>
            <person name="Yoneda Y."/>
            <person name="Yoshida T."/>
            <person name="Sako Y."/>
        </authorList>
    </citation>
    <scope>NUCLEOTIDE SEQUENCE [LARGE SCALE GENOMIC DNA]</scope>
    <source>
        <strain evidence="3">Ug1</strain>
    </source>
</reference>
<dbReference type="InterPro" id="IPR000031">
    <property type="entry name" value="PurE_dom"/>
</dbReference>
<evidence type="ECO:0000259" key="1">
    <source>
        <dbReference type="SMART" id="SM01001"/>
    </source>
</evidence>
<dbReference type="PANTHER" id="PTHR43064:SF1">
    <property type="entry name" value="SLL1489 PROTEIN"/>
    <property type="match status" value="1"/>
</dbReference>
<keyword evidence="3" id="KW-1185">Reference proteome</keyword>
<dbReference type="Proteomes" id="UP000187485">
    <property type="component" value="Unassembled WGS sequence"/>
</dbReference>
<dbReference type="SMART" id="SM01001">
    <property type="entry name" value="AIRC"/>
    <property type="match status" value="1"/>
</dbReference>
<organism evidence="2 3">
    <name type="scientific">Carboxydothermus pertinax</name>
    <dbReference type="NCBI Taxonomy" id="870242"/>
    <lineage>
        <taxon>Bacteria</taxon>
        <taxon>Bacillati</taxon>
        <taxon>Bacillota</taxon>
        <taxon>Clostridia</taxon>
        <taxon>Thermoanaerobacterales</taxon>
        <taxon>Thermoanaerobacteraceae</taxon>
        <taxon>Carboxydothermus</taxon>
    </lineage>
</organism>
<dbReference type="PANTHER" id="PTHR43064">
    <property type="entry name" value="PHOSPHORIBOSYLAMINOIMIDAZOLE CARBOXYLASE-RELATED"/>
    <property type="match status" value="1"/>
</dbReference>
<evidence type="ECO:0000313" key="2">
    <source>
        <dbReference type="EMBL" id="GAV22081.1"/>
    </source>
</evidence>
<dbReference type="RefSeq" id="WP_075858522.1">
    <property type="nucleotide sequence ID" value="NZ_BDJK01000009.1"/>
</dbReference>
<gene>
    <name evidence="2" type="ORF">cpu_05910</name>
</gene>
<dbReference type="Pfam" id="PF00731">
    <property type="entry name" value="AIRC"/>
    <property type="match status" value="1"/>
</dbReference>
<dbReference type="GO" id="GO:0016787">
    <property type="term" value="F:hydrolase activity"/>
    <property type="evidence" value="ECO:0007669"/>
    <property type="project" value="InterPro"/>
</dbReference>
<dbReference type="STRING" id="870242.cpu_05910"/>
<dbReference type="NCBIfam" id="NF033503">
    <property type="entry name" value="LarB"/>
    <property type="match status" value="1"/>
</dbReference>
<accession>A0A1L8CT38</accession>
<comment type="caution">
    <text evidence="2">The sequence shown here is derived from an EMBL/GenBank/DDBJ whole genome shotgun (WGS) entry which is preliminary data.</text>
</comment>
<dbReference type="InterPro" id="IPR039476">
    <property type="entry name" value="P2CMN_synthase_LarB"/>
</dbReference>